<dbReference type="RefSeq" id="XP_067804045.1">
    <property type="nucleotide sequence ID" value="XM_067945254.1"/>
</dbReference>
<keyword evidence="2" id="KW-1185">Reference proteome</keyword>
<proteinExistence type="predicted"/>
<organism evidence="1 2">
    <name type="scientific">Babesia duncani</name>
    <dbReference type="NCBI Taxonomy" id="323732"/>
    <lineage>
        <taxon>Eukaryota</taxon>
        <taxon>Sar</taxon>
        <taxon>Alveolata</taxon>
        <taxon>Apicomplexa</taxon>
        <taxon>Aconoidasida</taxon>
        <taxon>Piroplasmida</taxon>
        <taxon>Babesiidae</taxon>
        <taxon>Babesia</taxon>
    </lineage>
</organism>
<dbReference type="Proteomes" id="UP001214638">
    <property type="component" value="Unassembled WGS sequence"/>
</dbReference>
<dbReference type="EMBL" id="JALLKP010000001">
    <property type="protein sequence ID" value="KAK2197203.1"/>
    <property type="molecule type" value="Genomic_DNA"/>
</dbReference>
<gene>
    <name evidence="1" type="ORF">BdWA1_000202</name>
</gene>
<dbReference type="AlphaFoldDB" id="A0AAD9PMP0"/>
<sequence>MENNVNVVLGKQLDDNLETISTCDNIGEDHLELINAESSDQDQAQVHLSDIRADLNRSFLMKSRSLDFFDDLAKYILFNATDAARGLGETSTCDNRSRGFSKESIERFSSNDSDYIIPNNLPLLNSALYKSSSVDNVNRFPECTPKYVWKPGFCLQLGSQGRKAMLHLLRTTYKSNKKYKRIFENKTPPTTISNLPFFKVSMLWELANDLNVFNKAIEIHRSYGKRRNRTSMTLTSNDFQSLKSCAKEGMFYILLENIEKTTIIRIL</sequence>
<evidence type="ECO:0000313" key="1">
    <source>
        <dbReference type="EMBL" id="KAK2197203.1"/>
    </source>
</evidence>
<comment type="caution">
    <text evidence="1">The sequence shown here is derived from an EMBL/GenBank/DDBJ whole genome shotgun (WGS) entry which is preliminary data.</text>
</comment>
<dbReference type="GeneID" id="94334500"/>
<reference evidence="1" key="1">
    <citation type="journal article" date="2023" name="Nat. Microbiol.">
        <title>Babesia duncani multi-omics identifies virulence factors and drug targets.</title>
        <authorList>
            <person name="Singh P."/>
            <person name="Lonardi S."/>
            <person name="Liang Q."/>
            <person name="Vydyam P."/>
            <person name="Khabirova E."/>
            <person name="Fang T."/>
            <person name="Gihaz S."/>
            <person name="Thekkiniath J."/>
            <person name="Munshi M."/>
            <person name="Abel S."/>
            <person name="Ciampossin L."/>
            <person name="Batugedara G."/>
            <person name="Gupta M."/>
            <person name="Lu X.M."/>
            <person name="Lenz T."/>
            <person name="Chakravarty S."/>
            <person name="Cornillot E."/>
            <person name="Hu Y."/>
            <person name="Ma W."/>
            <person name="Gonzalez L.M."/>
            <person name="Sanchez S."/>
            <person name="Estrada K."/>
            <person name="Sanchez-Flores A."/>
            <person name="Montero E."/>
            <person name="Harb O.S."/>
            <person name="Le Roch K.G."/>
            <person name="Mamoun C.B."/>
        </authorList>
    </citation>
    <scope>NUCLEOTIDE SEQUENCE</scope>
    <source>
        <strain evidence="1">WA1</strain>
    </source>
</reference>
<dbReference type="KEGG" id="bdw:94334500"/>
<accession>A0AAD9PMP0</accession>
<protein>
    <submittedName>
        <fullName evidence="1">Uncharacterized protein</fullName>
    </submittedName>
</protein>
<evidence type="ECO:0000313" key="2">
    <source>
        <dbReference type="Proteomes" id="UP001214638"/>
    </source>
</evidence>
<name>A0AAD9PMP0_9APIC</name>